<keyword evidence="2" id="KW-1185">Reference proteome</keyword>
<dbReference type="Proteomes" id="UP000530660">
    <property type="component" value="Unassembled WGS sequence"/>
</dbReference>
<gene>
    <name evidence="1" type="ORF">F1559_003849</name>
</gene>
<accession>A0A7J7IM93</accession>
<evidence type="ECO:0000313" key="2">
    <source>
        <dbReference type="Proteomes" id="UP000530660"/>
    </source>
</evidence>
<reference evidence="1 2" key="1">
    <citation type="journal article" date="2020" name="J. Phycol.">
        <title>Comparative genome analysis reveals Cyanidiococcus gen. nov., a new extremophilic red algal genus sister to Cyanidioschyzon (Cyanidioschyzonaceae, Rhodophyta).</title>
        <authorList>
            <person name="Liu S.-L."/>
            <person name="Chiang Y.-R."/>
            <person name="Yoon H.S."/>
            <person name="Fu H.-Y."/>
        </authorList>
    </citation>
    <scope>NUCLEOTIDE SEQUENCE [LARGE SCALE GENOMIC DNA]</scope>
    <source>
        <strain evidence="1 2">THAL066</strain>
    </source>
</reference>
<dbReference type="EMBL" id="VWRR01000004">
    <property type="protein sequence ID" value="KAF6004213.1"/>
    <property type="molecule type" value="Genomic_DNA"/>
</dbReference>
<comment type="caution">
    <text evidence="1">The sequence shown here is derived from an EMBL/GenBank/DDBJ whole genome shotgun (WGS) entry which is preliminary data.</text>
</comment>
<proteinExistence type="predicted"/>
<protein>
    <submittedName>
        <fullName evidence="1">Uncharacterized protein</fullName>
    </submittedName>
</protein>
<name>A0A7J7IM93_9RHOD</name>
<dbReference type="OrthoDB" id="46613at2759"/>
<evidence type="ECO:0000313" key="1">
    <source>
        <dbReference type="EMBL" id="KAF6004213.1"/>
    </source>
</evidence>
<organism evidence="1 2">
    <name type="scientific">Cyanidiococcus yangmingshanensis</name>
    <dbReference type="NCBI Taxonomy" id="2690220"/>
    <lineage>
        <taxon>Eukaryota</taxon>
        <taxon>Rhodophyta</taxon>
        <taxon>Bangiophyceae</taxon>
        <taxon>Cyanidiales</taxon>
        <taxon>Cyanidiaceae</taxon>
        <taxon>Cyanidiococcus</taxon>
    </lineage>
</organism>
<sequence length="326" mass="37216">MRWSFSRSRTAYGAFLLGTAMFVLALWNLEGFNYFSSTPSQTHRLELHAFYNLFWNGGTPRIAHEQLSWLESSGIRVDALHVFGFGSNLSGLRKIEEWTSSPVVYEELSRSGNEEVTLAALHRFCSAAVLEGKEVYVLYFHPKGSFHPSTRNEKYRQAVGHYVLRRPDGCLNAMAYGHCDACGLRFSEYPHAHFPGNMWWANCSYVSRLYPPDIPRTELKDVQLPDYCVGVGRFASEHWIGSHPLIRPCDCFPVLEDAFYWYGFGGLDDVHRLMVNTMDCRLGPRPNLLEVAAKSKMSHALDINLRCRQATAEGDRRAYGLENRTR</sequence>
<dbReference type="AlphaFoldDB" id="A0A7J7IM93"/>